<dbReference type="AlphaFoldDB" id="A0A833GZG0"/>
<evidence type="ECO:0000313" key="1">
    <source>
        <dbReference type="EMBL" id="KAB2930850.1"/>
    </source>
</evidence>
<proteinExistence type="predicted"/>
<dbReference type="SUPFAM" id="SSF53850">
    <property type="entry name" value="Periplasmic binding protein-like II"/>
    <property type="match status" value="1"/>
</dbReference>
<dbReference type="Proteomes" id="UP000460298">
    <property type="component" value="Unassembled WGS sequence"/>
</dbReference>
<organism evidence="1 2">
    <name type="scientific">Leptonema illini</name>
    <dbReference type="NCBI Taxonomy" id="183"/>
    <lineage>
        <taxon>Bacteria</taxon>
        <taxon>Pseudomonadati</taxon>
        <taxon>Spirochaetota</taxon>
        <taxon>Spirochaetia</taxon>
        <taxon>Leptospirales</taxon>
        <taxon>Leptospiraceae</taxon>
        <taxon>Leptonema</taxon>
    </lineage>
</organism>
<dbReference type="PANTHER" id="PTHR35841:SF1">
    <property type="entry name" value="PHOSPHONATES-BINDING PERIPLASMIC PROTEIN"/>
    <property type="match status" value="1"/>
</dbReference>
<comment type="caution">
    <text evidence="1">The sequence shown here is derived from an EMBL/GenBank/DDBJ whole genome shotgun (WGS) entry which is preliminary data.</text>
</comment>
<dbReference type="Gene3D" id="3.40.190.10">
    <property type="entry name" value="Periplasmic binding protein-like II"/>
    <property type="match status" value="2"/>
</dbReference>
<dbReference type="EMBL" id="WBUI01000017">
    <property type="protein sequence ID" value="KAB2930850.1"/>
    <property type="molecule type" value="Genomic_DNA"/>
</dbReference>
<evidence type="ECO:0000313" key="2">
    <source>
        <dbReference type="Proteomes" id="UP000460298"/>
    </source>
</evidence>
<sequence>MKRLFPEVMLIALLAGCANDDDASTEPRYTSKPLEVDTEYTFAVHPLHNPVRLLEVYGPVVEYLNHNIPGVTFRLEASRNYDEFDRKLYNREPEFALPNPYQTWKALKHGYRVIAKMGDDHRFTGIILVRRDAGIKHVTDLKGKKVSYPARTALAATMMPQYYLQTHGLDVNRDIENVYVGSQESSIMNVYLGNVAAGATWPLPWEAFQKEHPDRAKELLLKWETKPLINNGVVVRDDVPESLAGEVARLLAALHTTEEGRKMLARMPLSRFELADDRRYLVIGDFLHQFQLVVGPIEEQQKQEGAQ</sequence>
<gene>
    <name evidence="1" type="ORF">F9K24_15410</name>
</gene>
<name>A0A833GZG0_9LEPT</name>
<protein>
    <submittedName>
        <fullName evidence="1">Phosphate/phosphite/phosphonate ABC transporter substrate-binding protein</fullName>
    </submittedName>
</protein>
<dbReference type="PANTHER" id="PTHR35841">
    <property type="entry name" value="PHOSPHONATES-BINDING PERIPLASMIC PROTEIN"/>
    <property type="match status" value="1"/>
</dbReference>
<reference evidence="1 2" key="1">
    <citation type="submission" date="2019-10" db="EMBL/GenBank/DDBJ databases">
        <title>Extracellular Electron Transfer in a Candidatus Methanoperedens spp. Enrichment Culture.</title>
        <authorList>
            <person name="Berger S."/>
            <person name="Rangel Shaw D."/>
            <person name="Berben T."/>
            <person name="In 'T Zandt M."/>
            <person name="Frank J."/>
            <person name="Reimann J."/>
            <person name="Jetten M.S.M."/>
            <person name="Welte C.U."/>
        </authorList>
    </citation>
    <scope>NUCLEOTIDE SEQUENCE [LARGE SCALE GENOMIC DNA]</scope>
    <source>
        <strain evidence="1">SB12</strain>
    </source>
</reference>
<dbReference type="Pfam" id="PF12974">
    <property type="entry name" value="Phosphonate-bd"/>
    <property type="match status" value="1"/>
</dbReference>
<accession>A0A833GZG0</accession>